<feature type="signal peptide" evidence="1">
    <location>
        <begin position="1"/>
        <end position="21"/>
    </location>
</feature>
<protein>
    <recommendedName>
        <fullName evidence="4">Lipoprotein</fullName>
    </recommendedName>
</protein>
<reference evidence="3" key="1">
    <citation type="submission" date="2020-12" db="EMBL/GenBank/DDBJ databases">
        <title>Hymenobacter sp.</title>
        <authorList>
            <person name="Kim M.K."/>
        </authorList>
    </citation>
    <scope>NUCLEOTIDE SEQUENCE [LARGE SCALE GENOMIC DNA]</scope>
    <source>
        <strain evidence="3">BT553</strain>
    </source>
</reference>
<feature type="chain" id="PRO_5046463272" description="Lipoprotein" evidence="1">
    <location>
        <begin position="22"/>
        <end position="98"/>
    </location>
</feature>
<dbReference type="Proteomes" id="UP000640426">
    <property type="component" value="Unassembled WGS sequence"/>
</dbReference>
<keyword evidence="1" id="KW-0732">Signal</keyword>
<keyword evidence="3" id="KW-1185">Reference proteome</keyword>
<proteinExistence type="predicted"/>
<name>A0ABS0XTA2_9SPHN</name>
<dbReference type="RefSeq" id="WP_199040360.1">
    <property type="nucleotide sequence ID" value="NZ_JAELXS010000010.1"/>
</dbReference>
<evidence type="ECO:0008006" key="4">
    <source>
        <dbReference type="Google" id="ProtNLM"/>
    </source>
</evidence>
<dbReference type="EMBL" id="JAELXS010000010">
    <property type="protein sequence ID" value="MBJ6123257.1"/>
    <property type="molecule type" value="Genomic_DNA"/>
</dbReference>
<dbReference type="PROSITE" id="PS51257">
    <property type="entry name" value="PROKAR_LIPOPROTEIN"/>
    <property type="match status" value="1"/>
</dbReference>
<accession>A0ABS0XTA2</accession>
<comment type="caution">
    <text evidence="2">The sequence shown here is derived from an EMBL/GenBank/DDBJ whole genome shotgun (WGS) entry which is preliminary data.</text>
</comment>
<evidence type="ECO:0000313" key="2">
    <source>
        <dbReference type="EMBL" id="MBJ6123257.1"/>
    </source>
</evidence>
<evidence type="ECO:0000256" key="1">
    <source>
        <dbReference type="SAM" id="SignalP"/>
    </source>
</evidence>
<evidence type="ECO:0000313" key="3">
    <source>
        <dbReference type="Proteomes" id="UP000640426"/>
    </source>
</evidence>
<gene>
    <name evidence="2" type="ORF">JAO74_15830</name>
</gene>
<organism evidence="2 3">
    <name type="scientific">Sphingomonas mollis</name>
    <dbReference type="NCBI Taxonomy" id="2795726"/>
    <lineage>
        <taxon>Bacteria</taxon>
        <taxon>Pseudomonadati</taxon>
        <taxon>Pseudomonadota</taxon>
        <taxon>Alphaproteobacteria</taxon>
        <taxon>Sphingomonadales</taxon>
        <taxon>Sphingomonadaceae</taxon>
        <taxon>Sphingomonas</taxon>
    </lineage>
</organism>
<sequence length="98" mass="9949">MKHSTKIAAVAAALLSLTACGGKGDDKLGDQAEQVADNRADAMDAAAGNLTGTDRDAMKARADVTRAAGDAREEAIDDADVNAHALSNEQKAALVNGQ</sequence>